<comment type="caution">
    <text evidence="1">The sequence shown here is derived from an EMBL/GenBank/DDBJ whole genome shotgun (WGS) entry which is preliminary data.</text>
</comment>
<dbReference type="OrthoDB" id="2454846at2"/>
<accession>A0A0J1LFU0</accession>
<dbReference type="Proteomes" id="UP000216961">
    <property type="component" value="Unassembled WGS sequence"/>
</dbReference>
<protein>
    <submittedName>
        <fullName evidence="1">Uncharacterized protein</fullName>
    </submittedName>
</protein>
<dbReference type="GeneID" id="56349986"/>
<evidence type="ECO:0000313" key="2">
    <source>
        <dbReference type="EMBL" id="PAD80984.1"/>
    </source>
</evidence>
<organism evidence="1 3">
    <name type="scientific">Niallia circulans</name>
    <name type="common">Bacillus circulans</name>
    <dbReference type="NCBI Taxonomy" id="1397"/>
    <lineage>
        <taxon>Bacteria</taxon>
        <taxon>Bacillati</taxon>
        <taxon>Bacillota</taxon>
        <taxon>Bacilli</taxon>
        <taxon>Bacillales</taxon>
        <taxon>Bacillaceae</taxon>
        <taxon>Niallia</taxon>
    </lineage>
</organism>
<name>A0A0J1LFU0_NIACI</name>
<gene>
    <name evidence="1" type="ORF">ABW02_03560</name>
    <name evidence="2" type="ORF">CHH57_22260</name>
</gene>
<proteinExistence type="predicted"/>
<dbReference type="AlphaFoldDB" id="A0A0J1LFU0"/>
<evidence type="ECO:0000313" key="3">
    <source>
        <dbReference type="Proteomes" id="UP000036045"/>
    </source>
</evidence>
<dbReference type="EMBL" id="LDPH01000002">
    <property type="protein sequence ID" value="KLV27980.1"/>
    <property type="molecule type" value="Genomic_DNA"/>
</dbReference>
<dbReference type="RefSeq" id="WP_047940534.1">
    <property type="nucleotide sequence ID" value="NZ_CP026031.1"/>
</dbReference>
<dbReference type="Proteomes" id="UP000036045">
    <property type="component" value="Unassembled WGS sequence"/>
</dbReference>
<dbReference type="EMBL" id="NPBQ01000134">
    <property type="protein sequence ID" value="PAD80984.1"/>
    <property type="molecule type" value="Genomic_DNA"/>
</dbReference>
<evidence type="ECO:0000313" key="4">
    <source>
        <dbReference type="Proteomes" id="UP000216961"/>
    </source>
</evidence>
<reference evidence="2 4" key="2">
    <citation type="submission" date="2017-07" db="EMBL/GenBank/DDBJ databases">
        <title>Isolation and whole genome analysis of endospore-forming bacteria from heroin.</title>
        <authorList>
            <person name="Kalinowski J."/>
            <person name="Ahrens B."/>
            <person name="Al-Dilaimi A."/>
            <person name="Winkler A."/>
            <person name="Wibberg D."/>
            <person name="Schleenbecker U."/>
            <person name="Ruckert C."/>
            <person name="Wolfel R."/>
            <person name="Grass G."/>
        </authorList>
    </citation>
    <scope>NUCLEOTIDE SEQUENCE [LARGE SCALE GENOMIC DNA]</scope>
    <source>
        <strain evidence="2 4">7521-2</strain>
    </source>
</reference>
<sequence>MKTKAKIKGVKYSTDYKFPRYKVKLETPEGKVLIIAFDHTLASKTKGYVPLNVNYDGEDMGNKLSWYSKKIENMTINDFLRILAGKIDKFYKVS</sequence>
<reference evidence="1 3" key="1">
    <citation type="submission" date="2015-05" db="EMBL/GenBank/DDBJ databases">
        <title>Whole genome sequence and identification of bacterial endophytes from Costus igneus.</title>
        <authorList>
            <person name="Lee Y.P."/>
            <person name="Gan H.M."/>
            <person name="Eng W."/>
            <person name="Wheatley M.S."/>
            <person name="Caraballo A."/>
            <person name="Polter S."/>
            <person name="Savka M.A."/>
            <person name="Hudson A.O."/>
        </authorList>
    </citation>
    <scope>NUCLEOTIDE SEQUENCE [LARGE SCALE GENOMIC DNA]</scope>
    <source>
        <strain evidence="1 3">RIT379</strain>
    </source>
</reference>
<dbReference type="KEGG" id="bcir:C2I06_07220"/>
<dbReference type="PATRIC" id="fig|1397.4.peg.1989"/>
<evidence type="ECO:0000313" key="1">
    <source>
        <dbReference type="EMBL" id="KLV27980.1"/>
    </source>
</evidence>
<keyword evidence="3" id="KW-1185">Reference proteome</keyword>